<organism evidence="1 2">
    <name type="scientific">Batillaria attramentaria</name>
    <dbReference type="NCBI Taxonomy" id="370345"/>
    <lineage>
        <taxon>Eukaryota</taxon>
        <taxon>Metazoa</taxon>
        <taxon>Spiralia</taxon>
        <taxon>Lophotrochozoa</taxon>
        <taxon>Mollusca</taxon>
        <taxon>Gastropoda</taxon>
        <taxon>Caenogastropoda</taxon>
        <taxon>Sorbeoconcha</taxon>
        <taxon>Cerithioidea</taxon>
        <taxon>Batillariidae</taxon>
        <taxon>Batillaria</taxon>
    </lineage>
</organism>
<gene>
    <name evidence="1" type="ORF">BaRGS_00009718</name>
</gene>
<dbReference type="EMBL" id="JACVVK020000046">
    <property type="protein sequence ID" value="KAK7499171.1"/>
    <property type="molecule type" value="Genomic_DNA"/>
</dbReference>
<evidence type="ECO:0000313" key="1">
    <source>
        <dbReference type="EMBL" id="KAK7499171.1"/>
    </source>
</evidence>
<comment type="caution">
    <text evidence="1">The sequence shown here is derived from an EMBL/GenBank/DDBJ whole genome shotgun (WGS) entry which is preliminary data.</text>
</comment>
<dbReference type="Proteomes" id="UP001519460">
    <property type="component" value="Unassembled WGS sequence"/>
</dbReference>
<dbReference type="AlphaFoldDB" id="A0ABD0LJ02"/>
<accession>A0ABD0LJ02</accession>
<evidence type="ECO:0000313" key="2">
    <source>
        <dbReference type="Proteomes" id="UP001519460"/>
    </source>
</evidence>
<reference evidence="1 2" key="1">
    <citation type="journal article" date="2023" name="Sci. Data">
        <title>Genome assembly of the Korean intertidal mud-creeper Batillaria attramentaria.</title>
        <authorList>
            <person name="Patra A.K."/>
            <person name="Ho P.T."/>
            <person name="Jun S."/>
            <person name="Lee S.J."/>
            <person name="Kim Y."/>
            <person name="Won Y.J."/>
        </authorList>
    </citation>
    <scope>NUCLEOTIDE SEQUENCE [LARGE SCALE GENOMIC DNA]</scope>
    <source>
        <strain evidence="1">Wonlab-2016</strain>
    </source>
</reference>
<protein>
    <submittedName>
        <fullName evidence="1">Uncharacterized protein</fullName>
    </submittedName>
</protein>
<keyword evidence="2" id="KW-1185">Reference proteome</keyword>
<name>A0ABD0LJ02_9CAEN</name>
<proteinExistence type="predicted"/>
<sequence>MFPLFQNLKPPVDAVTSRRPVMPQRREAFHTATVYDPELPTGDQIHPEQLAAGYCQTAPALSPDARRVVVH</sequence>